<evidence type="ECO:0000256" key="1">
    <source>
        <dbReference type="ARBA" id="ARBA00010444"/>
    </source>
</evidence>
<dbReference type="OrthoDB" id="52479at2157"/>
<proteinExistence type="inferred from homology"/>
<dbReference type="Proteomes" id="UP000027153">
    <property type="component" value="Unassembled WGS sequence"/>
</dbReference>
<keyword evidence="3 4" id="KW-0687">Ribonucleoprotein</keyword>
<reference evidence="5 6" key="1">
    <citation type="journal article" date="2013" name="Nature">
        <title>Anaerobic oxidation of methane coupled to nitrate reduction in a novel archaeal lineage.</title>
        <authorList>
            <person name="Haroon M.F."/>
            <person name="Hu S."/>
            <person name="Shi Y."/>
            <person name="Imelfort M."/>
            <person name="Keller J."/>
            <person name="Hugenholtz P."/>
            <person name="Yuan Z."/>
            <person name="Tyson G.W."/>
        </authorList>
    </citation>
    <scope>NUCLEOTIDE SEQUENCE [LARGE SCALE GENOMIC DNA]</scope>
    <source>
        <strain evidence="5 6">ANME-2d</strain>
    </source>
</reference>
<dbReference type="EMBL" id="JMIY01000002">
    <property type="protein sequence ID" value="KCZ72496.1"/>
    <property type="molecule type" value="Genomic_DNA"/>
</dbReference>
<dbReference type="NCBIfam" id="NF002242">
    <property type="entry name" value="PRK01151.1"/>
    <property type="match status" value="1"/>
</dbReference>
<evidence type="ECO:0000313" key="5">
    <source>
        <dbReference type="EMBL" id="KCZ72496.1"/>
    </source>
</evidence>
<dbReference type="GO" id="GO:0003735">
    <property type="term" value="F:structural constituent of ribosome"/>
    <property type="evidence" value="ECO:0007669"/>
    <property type="project" value="InterPro"/>
</dbReference>
<dbReference type="InterPro" id="IPR018273">
    <property type="entry name" value="Ribosomal_eS17_CS"/>
</dbReference>
<name>A0A062V032_9EURY</name>
<dbReference type="InterPro" id="IPR001210">
    <property type="entry name" value="Ribosomal_eS17"/>
</dbReference>
<dbReference type="Pfam" id="PF00833">
    <property type="entry name" value="Ribosomal_S17e"/>
    <property type="match status" value="1"/>
</dbReference>
<evidence type="ECO:0000256" key="4">
    <source>
        <dbReference type="HAMAP-Rule" id="MF_00511"/>
    </source>
</evidence>
<evidence type="ECO:0000256" key="2">
    <source>
        <dbReference type="ARBA" id="ARBA00022980"/>
    </source>
</evidence>
<protein>
    <recommendedName>
        <fullName evidence="4">Small ribosomal subunit protein eS17</fullName>
    </recommendedName>
</protein>
<dbReference type="InterPro" id="IPR036401">
    <property type="entry name" value="Ribosomal_eS17_sf"/>
</dbReference>
<keyword evidence="6" id="KW-1185">Reference proteome</keyword>
<sequence>MGNIRPNYIKSLANQLLEERGDAFSTDFAQNKENVTKYTNIESKVIRNRVAGYIVRALRVQATRRK</sequence>
<dbReference type="PATRIC" id="fig|1392998.3.peg.1090"/>
<evidence type="ECO:0000256" key="3">
    <source>
        <dbReference type="ARBA" id="ARBA00023274"/>
    </source>
</evidence>
<evidence type="ECO:0000313" key="6">
    <source>
        <dbReference type="Proteomes" id="UP000027153"/>
    </source>
</evidence>
<dbReference type="GO" id="GO:1990904">
    <property type="term" value="C:ribonucleoprotein complex"/>
    <property type="evidence" value="ECO:0007669"/>
    <property type="project" value="UniProtKB-KW"/>
</dbReference>
<dbReference type="HAMAP" id="MF_00511">
    <property type="entry name" value="Ribosomal_eS17"/>
    <property type="match status" value="1"/>
</dbReference>
<dbReference type="SUPFAM" id="SSF116820">
    <property type="entry name" value="Rps17e-like"/>
    <property type="match status" value="1"/>
</dbReference>
<dbReference type="AlphaFoldDB" id="A0A062V032"/>
<organism evidence="5 6">
    <name type="scientific">Candidatus Methanoperedens nitratireducens</name>
    <dbReference type="NCBI Taxonomy" id="1392998"/>
    <lineage>
        <taxon>Archaea</taxon>
        <taxon>Methanobacteriati</taxon>
        <taxon>Methanobacteriota</taxon>
        <taxon>Stenosarchaea group</taxon>
        <taxon>Methanomicrobia</taxon>
        <taxon>Methanosarcinales</taxon>
        <taxon>ANME-2 cluster</taxon>
        <taxon>Candidatus Methanoperedentaceae</taxon>
        <taxon>Candidatus Methanoperedens</taxon>
    </lineage>
</organism>
<keyword evidence="2 4" id="KW-0689">Ribosomal protein</keyword>
<gene>
    <name evidence="4" type="primary">rps17e</name>
    <name evidence="5" type="ORF">ANME2D_00923</name>
</gene>
<accession>A0A062V032</accession>
<comment type="similarity">
    <text evidence="1 4">Belongs to the eukaryotic ribosomal protein eS17 family.</text>
</comment>
<dbReference type="GO" id="GO:0005840">
    <property type="term" value="C:ribosome"/>
    <property type="evidence" value="ECO:0007669"/>
    <property type="project" value="UniProtKB-KW"/>
</dbReference>
<dbReference type="PROSITE" id="PS00712">
    <property type="entry name" value="RIBOSOMAL_S17E"/>
    <property type="match status" value="1"/>
</dbReference>
<comment type="caution">
    <text evidence="5">The sequence shown here is derived from an EMBL/GenBank/DDBJ whole genome shotgun (WGS) entry which is preliminary data.</text>
</comment>
<dbReference type="RefSeq" id="WP_048089956.1">
    <property type="nucleotide sequence ID" value="NZ_JMIY01000002.1"/>
</dbReference>
<dbReference type="Gene3D" id="1.10.60.20">
    <property type="entry name" value="Ribosomal protein S17e-like"/>
    <property type="match status" value="1"/>
</dbReference>
<dbReference type="GO" id="GO:0006412">
    <property type="term" value="P:translation"/>
    <property type="evidence" value="ECO:0007669"/>
    <property type="project" value="UniProtKB-UniRule"/>
</dbReference>